<dbReference type="AlphaFoldDB" id="A0A1G7X0U9"/>
<accession>A0A1G7X0U9</accession>
<dbReference type="PANTHER" id="PTHR22939:SF129">
    <property type="entry name" value="SERINE PROTEASE HTRA2, MITOCHONDRIAL"/>
    <property type="match status" value="1"/>
</dbReference>
<dbReference type="PRINTS" id="PR00834">
    <property type="entry name" value="PROTEASES2C"/>
</dbReference>
<dbReference type="Gene3D" id="2.40.10.10">
    <property type="entry name" value="Trypsin-like serine proteases"/>
    <property type="match status" value="2"/>
</dbReference>
<dbReference type="SUPFAM" id="SSF50494">
    <property type="entry name" value="Trypsin-like serine proteases"/>
    <property type="match status" value="1"/>
</dbReference>
<sequence length="470" mass="50232">MTPPKTPRRLATARLGCLLVAGLLLAGCNTTKPMEMPRPTHTGVSAAAANPMGGLEKMALTRVVADIPRGTVIAHLPSSGIDDLEGHLCNYRLSGNGTLMEWAAGPSSSFGDWDRDFARIFRDVMSQAGYEVAGDPRDLFGRDEELAGTRYQVGARLLEIKGNVCQAHDWVYAFPMDSFSAEFYVKVEWNLYDTLSKETIKRLTTEGYAKRTRSQEQGLMLTLGDAFAVATEILAADKEFHAFLSGENDSPALAAGRAGTSPYDSPITIAEVPDSARPMKETMDRTLDSVVLVRVGGGHGSGLIIDPRGYILTNAHVVGEADTVMVRLNSGIEVQTQVLRRHKGRDVALLKAPLGGLVPMPLRTRPAERLETVYAIGAPFDESLSATITQGTVSALRTDDKSGWGWIQSDVSITGGNSGGPLVDGNGNALGIVTQGIPTHLTHLAADLNFMVPIGEALDALNIRPAQPGS</sequence>
<dbReference type="STRING" id="83401.SAMN05421742_102391"/>
<keyword evidence="1" id="KW-0732">Signal</keyword>
<dbReference type="GO" id="GO:0006515">
    <property type="term" value="P:protein quality control for misfolded or incompletely synthesized proteins"/>
    <property type="evidence" value="ECO:0007669"/>
    <property type="project" value="TreeGrafter"/>
</dbReference>
<reference evidence="3" key="1">
    <citation type="submission" date="2016-10" db="EMBL/GenBank/DDBJ databases">
        <authorList>
            <person name="Varghese N."/>
            <person name="Submissions S."/>
        </authorList>
    </citation>
    <scope>NUCLEOTIDE SEQUENCE [LARGE SCALE GENOMIC DNA]</scope>
    <source>
        <strain evidence="3">930I</strain>
    </source>
</reference>
<dbReference type="InterPro" id="IPR009003">
    <property type="entry name" value="Peptidase_S1_PA"/>
</dbReference>
<dbReference type="GO" id="GO:0042597">
    <property type="term" value="C:periplasmic space"/>
    <property type="evidence" value="ECO:0007669"/>
    <property type="project" value="TreeGrafter"/>
</dbReference>
<evidence type="ECO:0000313" key="3">
    <source>
        <dbReference type="Proteomes" id="UP000217076"/>
    </source>
</evidence>
<dbReference type="OrthoDB" id="7438987at2"/>
<feature type="chain" id="PRO_5011500851" evidence="1">
    <location>
        <begin position="27"/>
        <end position="470"/>
    </location>
</feature>
<keyword evidence="3" id="KW-1185">Reference proteome</keyword>
<feature type="signal peptide" evidence="1">
    <location>
        <begin position="1"/>
        <end position="26"/>
    </location>
</feature>
<dbReference type="EMBL" id="FNCV01000002">
    <property type="protein sequence ID" value="SDG77803.1"/>
    <property type="molecule type" value="Genomic_DNA"/>
</dbReference>
<protein>
    <submittedName>
        <fullName evidence="2">Trypsin-like peptidase domain-containing protein</fullName>
    </submittedName>
</protein>
<dbReference type="GO" id="GO:0004252">
    <property type="term" value="F:serine-type endopeptidase activity"/>
    <property type="evidence" value="ECO:0007669"/>
    <property type="project" value="InterPro"/>
</dbReference>
<dbReference type="Proteomes" id="UP000217076">
    <property type="component" value="Unassembled WGS sequence"/>
</dbReference>
<dbReference type="RefSeq" id="WP_092616339.1">
    <property type="nucleotide sequence ID" value="NZ_FNCV01000002.1"/>
</dbReference>
<dbReference type="InterPro" id="IPR001940">
    <property type="entry name" value="Peptidase_S1C"/>
</dbReference>
<dbReference type="Pfam" id="PF13365">
    <property type="entry name" value="Trypsin_2"/>
    <property type="match status" value="1"/>
</dbReference>
<organism evidence="2 3">
    <name type="scientific">Roseospirillum parvum</name>
    <dbReference type="NCBI Taxonomy" id="83401"/>
    <lineage>
        <taxon>Bacteria</taxon>
        <taxon>Pseudomonadati</taxon>
        <taxon>Pseudomonadota</taxon>
        <taxon>Alphaproteobacteria</taxon>
        <taxon>Rhodospirillales</taxon>
        <taxon>Rhodospirillaceae</taxon>
        <taxon>Roseospirillum</taxon>
    </lineage>
</organism>
<proteinExistence type="predicted"/>
<evidence type="ECO:0000313" key="2">
    <source>
        <dbReference type="EMBL" id="SDG77803.1"/>
    </source>
</evidence>
<name>A0A1G7X0U9_9PROT</name>
<gene>
    <name evidence="2" type="ORF">SAMN05421742_102391</name>
</gene>
<dbReference type="PROSITE" id="PS51257">
    <property type="entry name" value="PROKAR_LIPOPROTEIN"/>
    <property type="match status" value="1"/>
</dbReference>
<evidence type="ECO:0000256" key="1">
    <source>
        <dbReference type="SAM" id="SignalP"/>
    </source>
</evidence>
<dbReference type="PANTHER" id="PTHR22939">
    <property type="entry name" value="SERINE PROTEASE FAMILY S1C HTRA-RELATED"/>
    <property type="match status" value="1"/>
</dbReference>
<dbReference type="InterPro" id="IPR043504">
    <property type="entry name" value="Peptidase_S1_PA_chymotrypsin"/>
</dbReference>